<dbReference type="Gene3D" id="1.20.1250.20">
    <property type="entry name" value="MFS general substrate transporter like domains"/>
    <property type="match status" value="1"/>
</dbReference>
<proteinExistence type="predicted"/>
<evidence type="ECO:0000313" key="2">
    <source>
        <dbReference type="EMBL" id="MCQ8190296.1"/>
    </source>
</evidence>
<dbReference type="Pfam" id="PF07690">
    <property type="entry name" value="MFS_1"/>
    <property type="match status" value="1"/>
</dbReference>
<evidence type="ECO:0000313" key="3">
    <source>
        <dbReference type="Proteomes" id="UP001204746"/>
    </source>
</evidence>
<feature type="transmembrane region" description="Helical" evidence="1">
    <location>
        <begin position="378"/>
        <end position="398"/>
    </location>
</feature>
<feature type="transmembrane region" description="Helical" evidence="1">
    <location>
        <begin position="96"/>
        <end position="117"/>
    </location>
</feature>
<dbReference type="PANTHER" id="PTHR23542">
    <property type="match status" value="1"/>
</dbReference>
<feature type="transmembrane region" description="Helical" evidence="1">
    <location>
        <begin position="64"/>
        <end position="84"/>
    </location>
</feature>
<dbReference type="PANTHER" id="PTHR23542:SF1">
    <property type="entry name" value="MAJOR FACILITATOR SUPERFAMILY (MFS) PROFILE DOMAIN-CONTAINING PROTEIN"/>
    <property type="match status" value="1"/>
</dbReference>
<keyword evidence="1" id="KW-0812">Transmembrane</keyword>
<dbReference type="InterPro" id="IPR011701">
    <property type="entry name" value="MFS"/>
</dbReference>
<organism evidence="2 3">
    <name type="scientific">Streptomyces rugosispiralis</name>
    <dbReference type="NCBI Taxonomy" id="2967341"/>
    <lineage>
        <taxon>Bacteria</taxon>
        <taxon>Bacillati</taxon>
        <taxon>Actinomycetota</taxon>
        <taxon>Actinomycetes</taxon>
        <taxon>Kitasatosporales</taxon>
        <taxon>Streptomycetaceae</taxon>
        <taxon>Streptomyces</taxon>
    </lineage>
</organism>
<accession>A0ABT1UZ67</accession>
<evidence type="ECO:0000256" key="1">
    <source>
        <dbReference type="SAM" id="Phobius"/>
    </source>
</evidence>
<dbReference type="SUPFAM" id="SSF103473">
    <property type="entry name" value="MFS general substrate transporter"/>
    <property type="match status" value="1"/>
</dbReference>
<feature type="transmembrane region" description="Helical" evidence="1">
    <location>
        <begin position="184"/>
        <end position="202"/>
    </location>
</feature>
<comment type="caution">
    <text evidence="2">The sequence shown here is derived from an EMBL/GenBank/DDBJ whole genome shotgun (WGS) entry which is preliminary data.</text>
</comment>
<keyword evidence="1" id="KW-0472">Membrane</keyword>
<dbReference type="Proteomes" id="UP001204746">
    <property type="component" value="Unassembled WGS sequence"/>
</dbReference>
<protein>
    <submittedName>
        <fullName evidence="2">MFS transporter</fullName>
    </submittedName>
</protein>
<dbReference type="RefSeq" id="WP_256651331.1">
    <property type="nucleotide sequence ID" value="NZ_JANIAA010000011.1"/>
</dbReference>
<name>A0ABT1UZ67_9ACTN</name>
<feature type="transmembrane region" description="Helical" evidence="1">
    <location>
        <begin position="230"/>
        <end position="251"/>
    </location>
</feature>
<keyword evidence="3" id="KW-1185">Reference proteome</keyword>
<feature type="transmembrane region" description="Helical" evidence="1">
    <location>
        <begin position="35"/>
        <end position="58"/>
    </location>
</feature>
<feature type="transmembrane region" description="Helical" evidence="1">
    <location>
        <begin position="350"/>
        <end position="372"/>
    </location>
</feature>
<reference evidence="2 3" key="1">
    <citation type="submission" date="2022-07" db="EMBL/GenBank/DDBJ databases">
        <authorList>
            <person name="Phongsopitanun W."/>
            <person name="Tanasupawat S."/>
        </authorList>
    </citation>
    <scope>NUCLEOTIDE SEQUENCE [LARGE SCALE GENOMIC DNA]</scope>
    <source>
        <strain evidence="2 3">RCU-064</strain>
    </source>
</reference>
<keyword evidence="1" id="KW-1133">Transmembrane helix</keyword>
<feature type="transmembrane region" description="Helical" evidence="1">
    <location>
        <begin position="316"/>
        <end position="338"/>
    </location>
</feature>
<feature type="transmembrane region" description="Helical" evidence="1">
    <location>
        <begin position="257"/>
        <end position="278"/>
    </location>
</feature>
<sequence>MPQISRPWTASAATRERTAMRAYAELMRHGSARRLMFASATGKLGFAVFPLAIVLLGHGSSGSFLDAGVVAGAWSVGGTVTAPLRGRLVDRHGQRWPMGAMAVLTALAVVGLVTATATTQLVLSGTLAGASAPPIVASTRSLWARAVPHDLLRGAYALEAVLTEVTKICGPLVAAATAVRSPRLGVIVAGALLVAGSCLVMSHPPALSARAASAPDTGSRGALGSPALRLLLLTDVCAGVCLGALTVGLPARAAEGGSAAGAGWMFACLGLGSALAGARYGTRHRTAPPATGYLTALTWLALLLALLAAISAPPLMAILLTLAGAAFAPMTVCLFELLDAHAPRGTAVASMMWMVAGEELGIAAGTMATGALAQQSGAWPTLTLAAAASGLGATITALRITELARDERSP</sequence>
<gene>
    <name evidence="2" type="ORF">NP777_18880</name>
</gene>
<dbReference type="EMBL" id="JANIAA010000011">
    <property type="protein sequence ID" value="MCQ8190296.1"/>
    <property type="molecule type" value="Genomic_DNA"/>
</dbReference>
<feature type="transmembrane region" description="Helical" evidence="1">
    <location>
        <begin position="290"/>
        <end position="310"/>
    </location>
</feature>
<dbReference type="InterPro" id="IPR036259">
    <property type="entry name" value="MFS_trans_sf"/>
</dbReference>